<dbReference type="RefSeq" id="WP_144699850.1">
    <property type="nucleotide sequence ID" value="NZ_JAEACF010000001.1"/>
</dbReference>
<feature type="transmembrane region" description="Helical" evidence="1">
    <location>
        <begin position="95"/>
        <end position="122"/>
    </location>
</feature>
<evidence type="ECO:0008006" key="4">
    <source>
        <dbReference type="Google" id="ProtNLM"/>
    </source>
</evidence>
<dbReference type="Proteomes" id="UP001549097">
    <property type="component" value="Unassembled WGS sequence"/>
</dbReference>
<feature type="transmembrane region" description="Helical" evidence="1">
    <location>
        <begin position="44"/>
        <end position="72"/>
    </location>
</feature>
<evidence type="ECO:0000313" key="2">
    <source>
        <dbReference type="EMBL" id="MET3728309.1"/>
    </source>
</evidence>
<evidence type="ECO:0000256" key="1">
    <source>
        <dbReference type="SAM" id="Phobius"/>
    </source>
</evidence>
<sequence>MVGTGVKFILSRKIVAASLSGTIFAIILGFFIPDPFGDESFNSFLSYVFASIGIIPVYMMYSFPAILIYGVLTSVVSDKVGEFISIKSSNKNAEIIISAALHMIFGLILLWFSLGAAVLYFITDRILKRRNEKIKWYNALNSLAIPFLTWIVTMGMSWLKDL</sequence>
<dbReference type="EMBL" id="JBEPMP010000001">
    <property type="protein sequence ID" value="MET3728309.1"/>
    <property type="molecule type" value="Genomic_DNA"/>
</dbReference>
<evidence type="ECO:0000313" key="3">
    <source>
        <dbReference type="Proteomes" id="UP001549097"/>
    </source>
</evidence>
<feature type="transmembrane region" description="Helical" evidence="1">
    <location>
        <begin position="14"/>
        <end position="32"/>
    </location>
</feature>
<protein>
    <recommendedName>
        <fullName evidence="4">Yip1 domain-containing protein</fullName>
    </recommendedName>
</protein>
<accession>A0ABV2LI85</accession>
<feature type="transmembrane region" description="Helical" evidence="1">
    <location>
        <begin position="134"/>
        <end position="159"/>
    </location>
</feature>
<proteinExistence type="predicted"/>
<keyword evidence="1" id="KW-0472">Membrane</keyword>
<comment type="caution">
    <text evidence="2">The sequence shown here is derived from an EMBL/GenBank/DDBJ whole genome shotgun (WGS) entry which is preliminary data.</text>
</comment>
<keyword evidence="3" id="KW-1185">Reference proteome</keyword>
<gene>
    <name evidence="2" type="ORF">ABID52_001890</name>
</gene>
<organism evidence="2 3">
    <name type="scientific">Fictibacillus halophilus</name>
    <dbReference type="NCBI Taxonomy" id="1610490"/>
    <lineage>
        <taxon>Bacteria</taxon>
        <taxon>Bacillati</taxon>
        <taxon>Bacillota</taxon>
        <taxon>Bacilli</taxon>
        <taxon>Bacillales</taxon>
        <taxon>Fictibacillaceae</taxon>
        <taxon>Fictibacillus</taxon>
    </lineage>
</organism>
<keyword evidence="1" id="KW-1133">Transmembrane helix</keyword>
<name>A0ABV2LI85_9BACL</name>
<keyword evidence="1" id="KW-0812">Transmembrane</keyword>
<reference evidence="2 3" key="1">
    <citation type="submission" date="2024-06" db="EMBL/GenBank/DDBJ databases">
        <title>Genomic Encyclopedia of Type Strains, Phase IV (KMG-IV): sequencing the most valuable type-strain genomes for metagenomic binning, comparative biology and taxonomic classification.</title>
        <authorList>
            <person name="Goeker M."/>
        </authorList>
    </citation>
    <scope>NUCLEOTIDE SEQUENCE [LARGE SCALE GENOMIC DNA]</scope>
    <source>
        <strain evidence="2 3">DSM 100124</strain>
    </source>
</reference>